<dbReference type="InterPro" id="IPR036691">
    <property type="entry name" value="Endo/exonu/phosph_ase_sf"/>
</dbReference>
<organism evidence="2 3">
    <name type="scientific">Microbulbifer yueqingensis</name>
    <dbReference type="NCBI Taxonomy" id="658219"/>
    <lineage>
        <taxon>Bacteria</taxon>
        <taxon>Pseudomonadati</taxon>
        <taxon>Pseudomonadota</taxon>
        <taxon>Gammaproteobacteria</taxon>
        <taxon>Cellvibrionales</taxon>
        <taxon>Microbulbiferaceae</taxon>
        <taxon>Microbulbifer</taxon>
    </lineage>
</organism>
<dbReference type="InterPro" id="IPR051916">
    <property type="entry name" value="GPI-anchor_lipid_remodeler"/>
</dbReference>
<dbReference type="Gene3D" id="3.40.720.10">
    <property type="entry name" value="Alkaline Phosphatase, subunit A"/>
    <property type="match status" value="2"/>
</dbReference>
<dbReference type="InterPro" id="IPR005135">
    <property type="entry name" value="Endo/exonuclease/phosphatase"/>
</dbReference>
<reference evidence="3" key="1">
    <citation type="submission" date="2016-10" db="EMBL/GenBank/DDBJ databases">
        <authorList>
            <person name="Varghese N."/>
            <person name="Submissions S."/>
        </authorList>
    </citation>
    <scope>NUCLEOTIDE SEQUENCE [LARGE SCALE GENOMIC DNA]</scope>
    <source>
        <strain evidence="3">CGMCC 1.10658</strain>
    </source>
</reference>
<dbReference type="SUPFAM" id="SSF53649">
    <property type="entry name" value="Alkaline phosphatase-like"/>
    <property type="match status" value="1"/>
</dbReference>
<name>A0A1G8ZLY9_9GAMM</name>
<dbReference type="InterPro" id="IPR017850">
    <property type="entry name" value="Alkaline_phosphatase_core_sf"/>
</dbReference>
<protein>
    <submittedName>
        <fullName evidence="2">Metal-dependent hydrolase, endonuclease/exonuclease/phosphatase family</fullName>
    </submittedName>
</protein>
<keyword evidence="2" id="KW-0269">Exonuclease</keyword>
<dbReference type="Gene3D" id="3.60.10.10">
    <property type="entry name" value="Endonuclease/exonuclease/phosphatase"/>
    <property type="match status" value="1"/>
</dbReference>
<dbReference type="STRING" id="658219.SAMN05216212_1649"/>
<keyword evidence="2" id="KW-0255">Endonuclease</keyword>
<keyword evidence="2" id="KW-0378">Hydrolase</keyword>
<dbReference type="Pfam" id="PF01663">
    <property type="entry name" value="Phosphodiest"/>
    <property type="match status" value="1"/>
</dbReference>
<dbReference type="Pfam" id="PF03372">
    <property type="entry name" value="Exo_endo_phos"/>
    <property type="match status" value="1"/>
</dbReference>
<gene>
    <name evidence="2" type="ORF">SAMN05216212_1649</name>
</gene>
<dbReference type="GO" id="GO:0004519">
    <property type="term" value="F:endonuclease activity"/>
    <property type="evidence" value="ECO:0007669"/>
    <property type="project" value="UniProtKB-KW"/>
</dbReference>
<dbReference type="EMBL" id="FNFH01000003">
    <property type="protein sequence ID" value="SDK15170.1"/>
    <property type="molecule type" value="Genomic_DNA"/>
</dbReference>
<dbReference type="RefSeq" id="WP_091511721.1">
    <property type="nucleotide sequence ID" value="NZ_FNFH01000003.1"/>
</dbReference>
<evidence type="ECO:0000313" key="2">
    <source>
        <dbReference type="EMBL" id="SDK15170.1"/>
    </source>
</evidence>
<dbReference type="GO" id="GO:0004527">
    <property type="term" value="F:exonuclease activity"/>
    <property type="evidence" value="ECO:0007669"/>
    <property type="project" value="UniProtKB-KW"/>
</dbReference>
<dbReference type="GO" id="GO:0016020">
    <property type="term" value="C:membrane"/>
    <property type="evidence" value="ECO:0007669"/>
    <property type="project" value="GOC"/>
</dbReference>
<dbReference type="OrthoDB" id="5293344at2"/>
<keyword evidence="2" id="KW-0540">Nuclease</keyword>
<dbReference type="GO" id="GO:0006506">
    <property type="term" value="P:GPI anchor biosynthetic process"/>
    <property type="evidence" value="ECO:0007669"/>
    <property type="project" value="TreeGrafter"/>
</dbReference>
<evidence type="ECO:0000313" key="3">
    <source>
        <dbReference type="Proteomes" id="UP000199305"/>
    </source>
</evidence>
<dbReference type="Proteomes" id="UP000199305">
    <property type="component" value="Unassembled WGS sequence"/>
</dbReference>
<accession>A0A1G8ZLY9</accession>
<sequence>MFDRIETRLRRLRRRFSRSAWMAKLLKLSTSESHPTDHGLILIQVDGLAYPQLQRALAKKRMPFLRKLIRKEHYQLDHLFPGVPSTTPAVQAELFYGVRAIVPAFGFMMRDTDQLVRMYDPDAACAVEKKLEARVDDPLLKDGSCYLSLFRAGAADGEAHFCPASRGWGPALREASPLTVLLLLLSNVWGLIRTGALLVIEVVLAIIDSIRGVVHGEDFWRELMFIPTRVAVTILMRELCTFGVKIDIARGLPIIYVNLLGYDEQSHRRGPDSAFAHWVLKGIDDAIARIWRAAHRSENRQYDVWIFSDHGQEQAEPYEVRHGRSLGEALSEALRDLPGDSDRYRSTGRRGVQLERARMFGSEWIEKMIPRDEPGETEPESPLALAALGPVAMLYNLRTNGTPRQEIARLIVERAAVPLVLYRSSDEEDTPVHGWWRGGAVELPRDGLRLMGDEHPFAEQTAADLAQLCHHPDAGDFIMSGWCAGEKPMTFAVENGSHGGPGPNETNAFALLPKDIRRPEQGYWRAEDLRRAAQEFLELYHPLVLVPTPRAHATKTLRVMTYNVHSCLGVDGKYSARRIARVIARYQPDVVALQELDVSRPRSGGDDQAERIARYLEMDFQFHPAINLEEERYGDAILSRLPMRVVKKGILPGPPEAARRSLLPTVDEPRGAVWVEVEHNGEKVHIVNTHLGLGKAERLRQVDALLGPDWLGHPECGGYKVLLGDFNALPNSAEHKRLSEQLHDAQMHLANHRPRGTFPSRLARARIDYIFTGRRLKVSKVVVPRTELTQVASDHLPLIADLELPGRAEKSSASGPEGKES</sequence>
<keyword evidence="3" id="KW-1185">Reference proteome</keyword>
<dbReference type="SUPFAM" id="SSF56219">
    <property type="entry name" value="DNase I-like"/>
    <property type="match status" value="1"/>
</dbReference>
<proteinExistence type="predicted"/>
<dbReference type="PANTHER" id="PTHR14859">
    <property type="entry name" value="CALCOFLUOR WHITE HYPERSENSITIVE PROTEIN PRECURSOR"/>
    <property type="match status" value="1"/>
</dbReference>
<evidence type="ECO:0000259" key="1">
    <source>
        <dbReference type="Pfam" id="PF03372"/>
    </source>
</evidence>
<dbReference type="InterPro" id="IPR002591">
    <property type="entry name" value="Phosphodiest/P_Trfase"/>
</dbReference>
<feature type="domain" description="Endonuclease/exonuclease/phosphatase" evidence="1">
    <location>
        <begin position="560"/>
        <end position="795"/>
    </location>
</feature>
<dbReference type="PANTHER" id="PTHR14859:SF15">
    <property type="entry name" value="ENDONUCLEASE_EXONUCLEASE_PHOSPHATASE DOMAIN-CONTAINING PROTEIN"/>
    <property type="match status" value="1"/>
</dbReference>
<dbReference type="AlphaFoldDB" id="A0A1G8ZLY9"/>